<dbReference type="InterPro" id="IPR001296">
    <property type="entry name" value="Glyco_trans_1"/>
</dbReference>
<name>A0A1I6P0Y0_9BACL</name>
<evidence type="ECO:0000313" key="5">
    <source>
        <dbReference type="Proteomes" id="UP000198660"/>
    </source>
</evidence>
<accession>A0A1I6P0Y0</accession>
<feature type="transmembrane region" description="Helical" evidence="1">
    <location>
        <begin position="83"/>
        <end position="102"/>
    </location>
</feature>
<dbReference type="Pfam" id="PF00534">
    <property type="entry name" value="Glycos_transf_1"/>
    <property type="match status" value="1"/>
</dbReference>
<evidence type="ECO:0000259" key="2">
    <source>
        <dbReference type="Pfam" id="PF00534"/>
    </source>
</evidence>
<dbReference type="RefSeq" id="WP_140413517.1">
    <property type="nucleotide sequence ID" value="NZ_FPAA01000001.1"/>
</dbReference>
<protein>
    <submittedName>
        <fullName evidence="4">Glycosyltransferase involved in cell wall bisynthesis</fullName>
    </submittedName>
</protein>
<dbReference type="InterPro" id="IPR028098">
    <property type="entry name" value="Glyco_trans_4-like_N"/>
</dbReference>
<evidence type="ECO:0000313" key="4">
    <source>
        <dbReference type="EMBL" id="SFS33805.1"/>
    </source>
</evidence>
<dbReference type="PANTHER" id="PTHR45947:SF3">
    <property type="entry name" value="SULFOQUINOVOSYL TRANSFERASE SQD2"/>
    <property type="match status" value="1"/>
</dbReference>
<sequence>MRIWIANHYAVPPRLGGITRHYELAKEWVEEEGAEVTLWLSSFNHSRRQFVDEAFRKEKEPIKGLRMKWLWSFPHRQNDLRRMVNMVSFAGLFFIAGLFRTGPDVMVASSPHLLTPFAGWWLSRIKGCPFVLEVRDLWPDTLIKMGGLKKPWMVKALTWMEGFLYRKADKIVVLTEHQRRFIIDKGIPEDKVTLIPNGILRSAWKPSEERRLHARQQMGVKPHQFVALYAGAHGPANALEFVLRAGKELPPDCAIVLIGDGPEKKKLLHIREQEQISNVFFLDPVTKDEIYDYMDAADCGIISLANNEIFRGARPNKLFDYLYTGKPILTTVDGEVREILEESGTGIFSGAEDSQGIAKGISRLRELSSTERKEIEERGLQYIDQYGDREKLAQQFYENLRFFMRTQDIESMEEIKAKH</sequence>
<dbReference type="OrthoDB" id="9811902at2"/>
<reference evidence="5" key="1">
    <citation type="submission" date="2016-10" db="EMBL/GenBank/DDBJ databases">
        <authorList>
            <person name="Varghese N."/>
            <person name="Submissions S."/>
        </authorList>
    </citation>
    <scope>NUCLEOTIDE SEQUENCE [LARGE SCALE GENOMIC DNA]</scope>
    <source>
        <strain evidence="5">DSM 45789</strain>
    </source>
</reference>
<keyword evidence="1" id="KW-0472">Membrane</keyword>
<dbReference type="GO" id="GO:0016758">
    <property type="term" value="F:hexosyltransferase activity"/>
    <property type="evidence" value="ECO:0007669"/>
    <property type="project" value="TreeGrafter"/>
</dbReference>
<keyword evidence="5" id="KW-1185">Reference proteome</keyword>
<evidence type="ECO:0000256" key="1">
    <source>
        <dbReference type="SAM" id="Phobius"/>
    </source>
</evidence>
<feature type="domain" description="Glycosyl transferase family 1" evidence="2">
    <location>
        <begin position="215"/>
        <end position="378"/>
    </location>
</feature>
<dbReference type="PANTHER" id="PTHR45947">
    <property type="entry name" value="SULFOQUINOVOSYL TRANSFERASE SQD2"/>
    <property type="match status" value="1"/>
</dbReference>
<keyword evidence="1" id="KW-1133">Transmembrane helix</keyword>
<dbReference type="CDD" id="cd03794">
    <property type="entry name" value="GT4_WbuB-like"/>
    <property type="match status" value="1"/>
</dbReference>
<dbReference type="EMBL" id="FPAA01000001">
    <property type="protein sequence ID" value="SFS33805.1"/>
    <property type="molecule type" value="Genomic_DNA"/>
</dbReference>
<dbReference type="Gene3D" id="3.40.50.2000">
    <property type="entry name" value="Glycogen Phosphorylase B"/>
    <property type="match status" value="2"/>
</dbReference>
<evidence type="ECO:0000259" key="3">
    <source>
        <dbReference type="Pfam" id="PF13579"/>
    </source>
</evidence>
<gene>
    <name evidence="4" type="ORF">SAMN05444972_101285</name>
</gene>
<dbReference type="SUPFAM" id="SSF53756">
    <property type="entry name" value="UDP-Glycosyltransferase/glycogen phosphorylase"/>
    <property type="match status" value="1"/>
</dbReference>
<dbReference type="Proteomes" id="UP000198660">
    <property type="component" value="Unassembled WGS sequence"/>
</dbReference>
<dbReference type="InterPro" id="IPR050194">
    <property type="entry name" value="Glycosyltransferase_grp1"/>
</dbReference>
<keyword evidence="1" id="KW-0812">Transmembrane</keyword>
<proteinExistence type="predicted"/>
<feature type="domain" description="Glycosyltransferase subfamily 4-like N-terminal" evidence="3">
    <location>
        <begin position="16"/>
        <end position="198"/>
    </location>
</feature>
<organism evidence="4 5">
    <name type="scientific">Marininema halotolerans</name>
    <dbReference type="NCBI Taxonomy" id="1155944"/>
    <lineage>
        <taxon>Bacteria</taxon>
        <taxon>Bacillati</taxon>
        <taxon>Bacillota</taxon>
        <taxon>Bacilli</taxon>
        <taxon>Bacillales</taxon>
        <taxon>Thermoactinomycetaceae</taxon>
        <taxon>Marininema</taxon>
    </lineage>
</organism>
<dbReference type="AlphaFoldDB" id="A0A1I6P0Y0"/>
<dbReference type="Pfam" id="PF13579">
    <property type="entry name" value="Glyco_trans_4_4"/>
    <property type="match status" value="1"/>
</dbReference>
<keyword evidence="4" id="KW-0808">Transferase</keyword>